<dbReference type="EMBL" id="MU267720">
    <property type="protein sequence ID" value="KAH7910260.1"/>
    <property type="molecule type" value="Genomic_DNA"/>
</dbReference>
<name>A0ACB8AA37_9AGAM</name>
<evidence type="ECO:0000313" key="2">
    <source>
        <dbReference type="Proteomes" id="UP000790377"/>
    </source>
</evidence>
<dbReference type="Proteomes" id="UP000790377">
    <property type="component" value="Unassembled WGS sequence"/>
</dbReference>
<evidence type="ECO:0000313" key="1">
    <source>
        <dbReference type="EMBL" id="KAH7910260.1"/>
    </source>
</evidence>
<reference evidence="1" key="1">
    <citation type="journal article" date="2021" name="New Phytol.">
        <title>Evolutionary innovations through gain and loss of genes in the ectomycorrhizal Boletales.</title>
        <authorList>
            <person name="Wu G."/>
            <person name="Miyauchi S."/>
            <person name="Morin E."/>
            <person name="Kuo A."/>
            <person name="Drula E."/>
            <person name="Varga T."/>
            <person name="Kohler A."/>
            <person name="Feng B."/>
            <person name="Cao Y."/>
            <person name="Lipzen A."/>
            <person name="Daum C."/>
            <person name="Hundley H."/>
            <person name="Pangilinan J."/>
            <person name="Johnson J."/>
            <person name="Barry K."/>
            <person name="LaButti K."/>
            <person name="Ng V."/>
            <person name="Ahrendt S."/>
            <person name="Min B."/>
            <person name="Choi I.G."/>
            <person name="Park H."/>
            <person name="Plett J.M."/>
            <person name="Magnuson J."/>
            <person name="Spatafora J.W."/>
            <person name="Nagy L.G."/>
            <person name="Henrissat B."/>
            <person name="Grigoriev I.V."/>
            <person name="Yang Z.L."/>
            <person name="Xu J."/>
            <person name="Martin F.M."/>
        </authorList>
    </citation>
    <scope>NUCLEOTIDE SEQUENCE</scope>
    <source>
        <strain evidence="1">ATCC 28755</strain>
    </source>
</reference>
<sequence>MADATPRGLPLLSGPPPPPPDERAEVSCRKCNKEFNILFTRSKKCNHCGYLYCSSCADYQALMPRFGAGSGYDTANVCAFCIELLSITASGKAQLKALPLSKLKKYIDAYNIQVKGPIDKHDLVDTIVASRGPTGCLRPENELYATS</sequence>
<accession>A0ACB8AA37</accession>
<protein>
    <submittedName>
        <fullName evidence="1">Uncharacterized protein</fullName>
    </submittedName>
</protein>
<proteinExistence type="predicted"/>
<organism evidence="1 2">
    <name type="scientific">Hygrophoropsis aurantiaca</name>
    <dbReference type="NCBI Taxonomy" id="72124"/>
    <lineage>
        <taxon>Eukaryota</taxon>
        <taxon>Fungi</taxon>
        <taxon>Dikarya</taxon>
        <taxon>Basidiomycota</taxon>
        <taxon>Agaricomycotina</taxon>
        <taxon>Agaricomycetes</taxon>
        <taxon>Agaricomycetidae</taxon>
        <taxon>Boletales</taxon>
        <taxon>Coniophorineae</taxon>
        <taxon>Hygrophoropsidaceae</taxon>
        <taxon>Hygrophoropsis</taxon>
    </lineage>
</organism>
<keyword evidence="2" id="KW-1185">Reference proteome</keyword>
<comment type="caution">
    <text evidence="1">The sequence shown here is derived from an EMBL/GenBank/DDBJ whole genome shotgun (WGS) entry which is preliminary data.</text>
</comment>
<gene>
    <name evidence="1" type="ORF">BJ138DRAFT_129750</name>
</gene>